<dbReference type="GeneID" id="80908625"/>
<evidence type="ECO:0008006" key="4">
    <source>
        <dbReference type="Google" id="ProtNLM"/>
    </source>
</evidence>
<gene>
    <name evidence="2" type="ORF">N0V89_005095</name>
</gene>
<reference evidence="2" key="1">
    <citation type="submission" date="2022-10" db="EMBL/GenBank/DDBJ databases">
        <title>Tapping the CABI collections for fungal endophytes: first genome assemblies for Collariella, Neodidymelliopsis, Ascochyta clinopodiicola, Didymella pomorum, Didymosphaeria variabile, Neocosmospora piperis and Neocucurbitaria cava.</title>
        <authorList>
            <person name="Hill R."/>
        </authorList>
    </citation>
    <scope>NUCLEOTIDE SEQUENCE</scope>
    <source>
        <strain evidence="2">IMI 356815</strain>
    </source>
</reference>
<dbReference type="EMBL" id="JAPEUX010000004">
    <property type="protein sequence ID" value="KAJ4353366.1"/>
    <property type="molecule type" value="Genomic_DNA"/>
</dbReference>
<evidence type="ECO:0000313" key="2">
    <source>
        <dbReference type="EMBL" id="KAJ4353366.1"/>
    </source>
</evidence>
<dbReference type="SUPFAM" id="SSF50129">
    <property type="entry name" value="GroES-like"/>
    <property type="match status" value="1"/>
</dbReference>
<accession>A0A9W8XKQ9</accession>
<name>A0A9W8XKQ9_9PLEO</name>
<dbReference type="Proteomes" id="UP001140513">
    <property type="component" value="Unassembled WGS sequence"/>
</dbReference>
<dbReference type="RefSeq" id="XP_056071140.1">
    <property type="nucleotide sequence ID" value="XM_056213873.1"/>
</dbReference>
<evidence type="ECO:0000256" key="1">
    <source>
        <dbReference type="SAM" id="MobiDB-lite"/>
    </source>
</evidence>
<keyword evidence="3" id="KW-1185">Reference proteome</keyword>
<protein>
    <recommendedName>
        <fullName evidence="4">GroES-like protein</fullName>
    </recommendedName>
</protein>
<dbReference type="Gene3D" id="3.90.180.10">
    <property type="entry name" value="Medium-chain alcohol dehydrogenases, catalytic domain"/>
    <property type="match status" value="1"/>
</dbReference>
<sequence length="188" mass="20861">MITMRALVRTRPGDPDVPQVKSDYPTPSPKKEHILVQVKCCGLNRSELRSRAGDPHARGEFTSDEVFTDMPPAIHGEEYVRIVVDNGFACTSQYRLVCVTGVLTKVWALKEWAPADGIESGKKIISYQSPKDKYHDGLGQTLNEIVEAVEDGSIAIDRFNGKTLEEPEGIAEGHRLMEEVEGRVVVKL</sequence>
<dbReference type="AlphaFoldDB" id="A0A9W8XKQ9"/>
<organism evidence="2 3">
    <name type="scientific">Didymosphaeria variabile</name>
    <dbReference type="NCBI Taxonomy" id="1932322"/>
    <lineage>
        <taxon>Eukaryota</taxon>
        <taxon>Fungi</taxon>
        <taxon>Dikarya</taxon>
        <taxon>Ascomycota</taxon>
        <taxon>Pezizomycotina</taxon>
        <taxon>Dothideomycetes</taxon>
        <taxon>Pleosporomycetidae</taxon>
        <taxon>Pleosporales</taxon>
        <taxon>Massarineae</taxon>
        <taxon>Didymosphaeriaceae</taxon>
        <taxon>Didymosphaeria</taxon>
    </lineage>
</organism>
<evidence type="ECO:0000313" key="3">
    <source>
        <dbReference type="Proteomes" id="UP001140513"/>
    </source>
</evidence>
<feature type="region of interest" description="Disordered" evidence="1">
    <location>
        <begin position="1"/>
        <end position="28"/>
    </location>
</feature>
<dbReference type="OrthoDB" id="203908at2759"/>
<proteinExistence type="predicted"/>
<comment type="caution">
    <text evidence="2">The sequence shown here is derived from an EMBL/GenBank/DDBJ whole genome shotgun (WGS) entry which is preliminary data.</text>
</comment>
<dbReference type="InterPro" id="IPR011032">
    <property type="entry name" value="GroES-like_sf"/>
</dbReference>